<dbReference type="OMA" id="DADWQPD"/>
<sequence>MLLNPLSSSPGSWEIISSTSNDQDDEAEEAYTSITFFLTSAASSHEKSDNHHPNTPCKGGPPQAVLGDSIAVEKQSVNPYSDFQQSILQMIFQRRIDSKSDLQELLNCFVQLNTPLHHQTIIKAFIDLLNNVANHATHNIVICHLSKSTPDPQMSKEQIKHRTW</sequence>
<comment type="subcellular location">
    <subcellularLocation>
        <location evidence="1 6">Nucleus</location>
    </subcellularLocation>
</comment>
<dbReference type="GO" id="GO:0045892">
    <property type="term" value="P:negative regulation of DNA-templated transcription"/>
    <property type="evidence" value="ECO:0007669"/>
    <property type="project" value="UniProtKB-UniRule"/>
</dbReference>
<keyword evidence="4 6" id="KW-0804">Transcription</keyword>
<dbReference type="Gramene" id="Kaladp0515s0226.1.v1.1">
    <property type="protein sequence ID" value="Kaladp0515s0226.1.v1.1.CDS.1"/>
    <property type="gene ID" value="Kaladp0515s0226.v1.1"/>
</dbReference>
<organism evidence="9 10">
    <name type="scientific">Kalanchoe fedtschenkoi</name>
    <name type="common">Lavender scallops</name>
    <name type="synonym">South American air plant</name>
    <dbReference type="NCBI Taxonomy" id="63787"/>
    <lineage>
        <taxon>Eukaryota</taxon>
        <taxon>Viridiplantae</taxon>
        <taxon>Streptophyta</taxon>
        <taxon>Embryophyta</taxon>
        <taxon>Tracheophyta</taxon>
        <taxon>Spermatophyta</taxon>
        <taxon>Magnoliopsida</taxon>
        <taxon>eudicotyledons</taxon>
        <taxon>Gunneridae</taxon>
        <taxon>Pentapetalae</taxon>
        <taxon>Saxifragales</taxon>
        <taxon>Crassulaceae</taxon>
        <taxon>Kalanchoe</taxon>
    </lineage>
</organism>
<keyword evidence="10" id="KW-1185">Reference proteome</keyword>
<dbReference type="InterPro" id="IPR006458">
    <property type="entry name" value="Ovate_C"/>
</dbReference>
<dbReference type="PROSITE" id="PS51754">
    <property type="entry name" value="OVATE"/>
    <property type="match status" value="1"/>
</dbReference>
<keyword evidence="2 6" id="KW-0678">Repressor</keyword>
<evidence type="ECO:0000256" key="3">
    <source>
        <dbReference type="ARBA" id="ARBA00023015"/>
    </source>
</evidence>
<evidence type="ECO:0000256" key="6">
    <source>
        <dbReference type="RuleBase" id="RU367028"/>
    </source>
</evidence>
<feature type="domain" description="OVATE" evidence="8">
    <location>
        <begin position="72"/>
        <end position="131"/>
    </location>
</feature>
<evidence type="ECO:0000313" key="9">
    <source>
        <dbReference type="EnsemblPlants" id="Kaladp0515s0226.1.v1.1.CDS.1"/>
    </source>
</evidence>
<dbReference type="GO" id="GO:0005634">
    <property type="term" value="C:nucleus"/>
    <property type="evidence" value="ECO:0007669"/>
    <property type="project" value="UniProtKB-SubCell"/>
</dbReference>
<feature type="region of interest" description="Disordered" evidence="7">
    <location>
        <begin position="1"/>
        <end position="24"/>
    </location>
</feature>
<dbReference type="Proteomes" id="UP000594263">
    <property type="component" value="Unplaced"/>
</dbReference>
<evidence type="ECO:0000259" key="8">
    <source>
        <dbReference type="PROSITE" id="PS51754"/>
    </source>
</evidence>
<proteinExistence type="predicted"/>
<accession>A0A7N0VBA9</accession>
<dbReference type="PANTHER" id="PTHR33057">
    <property type="entry name" value="TRANSCRIPTION REPRESSOR OFP7-RELATED"/>
    <property type="match status" value="1"/>
</dbReference>
<evidence type="ECO:0000256" key="5">
    <source>
        <dbReference type="ARBA" id="ARBA00023242"/>
    </source>
</evidence>
<dbReference type="NCBIfam" id="TIGR01568">
    <property type="entry name" value="A_thal_3678"/>
    <property type="match status" value="1"/>
</dbReference>
<evidence type="ECO:0000256" key="1">
    <source>
        <dbReference type="ARBA" id="ARBA00004123"/>
    </source>
</evidence>
<dbReference type="Pfam" id="PF04844">
    <property type="entry name" value="Ovate"/>
    <property type="match status" value="1"/>
</dbReference>
<feature type="region of interest" description="Disordered" evidence="7">
    <location>
        <begin position="45"/>
        <end position="65"/>
    </location>
</feature>
<dbReference type="AlphaFoldDB" id="A0A7N0VBA9"/>
<evidence type="ECO:0000256" key="4">
    <source>
        <dbReference type="ARBA" id="ARBA00023163"/>
    </source>
</evidence>
<comment type="function">
    <text evidence="6">Transcriptional repressor that regulates multiple aspects of plant growth and development.</text>
</comment>
<name>A0A7N0VBA9_KALFE</name>
<dbReference type="InterPro" id="IPR038933">
    <property type="entry name" value="Ovate"/>
</dbReference>
<evidence type="ECO:0000313" key="10">
    <source>
        <dbReference type="Proteomes" id="UP000594263"/>
    </source>
</evidence>
<evidence type="ECO:0000256" key="7">
    <source>
        <dbReference type="SAM" id="MobiDB-lite"/>
    </source>
</evidence>
<feature type="compositionally biased region" description="Low complexity" evidence="7">
    <location>
        <begin position="7"/>
        <end position="20"/>
    </location>
</feature>
<keyword evidence="3 6" id="KW-0805">Transcription regulation</keyword>
<dbReference type="PANTHER" id="PTHR33057:SF138">
    <property type="entry name" value="TRANSCRIPTION REPRESSOR OFP10"/>
    <property type="match status" value="1"/>
</dbReference>
<dbReference type="EnsemblPlants" id="Kaladp0515s0226.1.v1.1">
    <property type="protein sequence ID" value="Kaladp0515s0226.1.v1.1.CDS.1"/>
    <property type="gene ID" value="Kaladp0515s0226.v1.1"/>
</dbReference>
<keyword evidence="5 6" id="KW-0539">Nucleus</keyword>
<protein>
    <recommendedName>
        <fullName evidence="6">Transcription repressor</fullName>
    </recommendedName>
    <alternativeName>
        <fullName evidence="6">Ovate family protein</fullName>
    </alternativeName>
</protein>
<evidence type="ECO:0000256" key="2">
    <source>
        <dbReference type="ARBA" id="ARBA00022491"/>
    </source>
</evidence>
<reference evidence="9" key="1">
    <citation type="submission" date="2021-01" db="UniProtKB">
        <authorList>
            <consortium name="EnsemblPlants"/>
        </authorList>
    </citation>
    <scope>IDENTIFICATION</scope>
</reference>